<dbReference type="PROSITE" id="PS01050">
    <property type="entry name" value="YJEF_C_2"/>
    <property type="match status" value="1"/>
</dbReference>
<gene>
    <name evidence="6" type="primary">nnrD</name>
    <name evidence="8" type="ORF">EVA92_01705</name>
</gene>
<dbReference type="InterPro" id="IPR017953">
    <property type="entry name" value="Carbohydrate_kinase_pred_CS"/>
</dbReference>
<keyword evidence="1 6" id="KW-0547">Nucleotide-binding</keyword>
<dbReference type="HAMAP" id="MF_01965">
    <property type="entry name" value="NADHX_dehydratase"/>
    <property type="match status" value="1"/>
</dbReference>
<comment type="similarity">
    <text evidence="6">Belongs to the NnrD/CARKD family.</text>
</comment>
<keyword evidence="4 6" id="KW-0520">NAD</keyword>
<evidence type="ECO:0000256" key="4">
    <source>
        <dbReference type="ARBA" id="ARBA00023027"/>
    </source>
</evidence>
<dbReference type="GO" id="GO:0110051">
    <property type="term" value="P:metabolite repair"/>
    <property type="evidence" value="ECO:0007669"/>
    <property type="project" value="TreeGrafter"/>
</dbReference>
<evidence type="ECO:0000259" key="7">
    <source>
        <dbReference type="PROSITE" id="PS51383"/>
    </source>
</evidence>
<name>A0A520N0A2_9GAMM</name>
<organism evidence="8 9">
    <name type="scientific">SAR86 cluster bacterium</name>
    <dbReference type="NCBI Taxonomy" id="2030880"/>
    <lineage>
        <taxon>Bacteria</taxon>
        <taxon>Pseudomonadati</taxon>
        <taxon>Pseudomonadota</taxon>
        <taxon>Gammaproteobacteria</taxon>
        <taxon>SAR86 cluster</taxon>
    </lineage>
</organism>
<evidence type="ECO:0000313" key="9">
    <source>
        <dbReference type="Proteomes" id="UP000315825"/>
    </source>
</evidence>
<feature type="binding site" evidence="6">
    <location>
        <position position="104"/>
    </location>
    <ligand>
        <name>(6S)-NADPHX</name>
        <dbReference type="ChEBI" id="CHEBI:64076"/>
    </ligand>
</feature>
<dbReference type="PANTHER" id="PTHR12592:SF0">
    <property type="entry name" value="ATP-DEPENDENT (S)-NAD(P)H-HYDRATE DEHYDRATASE"/>
    <property type="match status" value="1"/>
</dbReference>
<dbReference type="InterPro" id="IPR029056">
    <property type="entry name" value="Ribokinase-like"/>
</dbReference>
<feature type="binding site" evidence="6">
    <location>
        <position position="215"/>
    </location>
    <ligand>
        <name>(6S)-NADPHX</name>
        <dbReference type="ChEBI" id="CHEBI:64076"/>
    </ligand>
</feature>
<comment type="cofactor">
    <cofactor evidence="6">
        <name>Mg(2+)</name>
        <dbReference type="ChEBI" id="CHEBI:18420"/>
    </cofactor>
</comment>
<keyword evidence="2 6" id="KW-0067">ATP-binding</keyword>
<comment type="catalytic activity">
    <reaction evidence="6">
        <text>(6S)-NADHX + ADP = AMP + phosphate + NADH + H(+)</text>
        <dbReference type="Rhea" id="RHEA:32223"/>
        <dbReference type="ChEBI" id="CHEBI:15378"/>
        <dbReference type="ChEBI" id="CHEBI:43474"/>
        <dbReference type="ChEBI" id="CHEBI:57945"/>
        <dbReference type="ChEBI" id="CHEBI:64074"/>
        <dbReference type="ChEBI" id="CHEBI:456215"/>
        <dbReference type="ChEBI" id="CHEBI:456216"/>
        <dbReference type="EC" id="4.2.1.136"/>
    </reaction>
</comment>
<dbReference type="GO" id="GO:0052856">
    <property type="term" value="F:NAD(P)HX epimerase activity"/>
    <property type="evidence" value="ECO:0007669"/>
    <property type="project" value="TreeGrafter"/>
</dbReference>
<dbReference type="AlphaFoldDB" id="A0A520N0A2"/>
<dbReference type="PROSITE" id="PS51383">
    <property type="entry name" value="YJEF_C_3"/>
    <property type="match status" value="1"/>
</dbReference>
<sequence>MPKSFSVLEFYINDLNFPINKPPRANKYDYGRLLVQGGDNPYSGALLLSIMTAIKTGIGIGYVLTSNKNSLAILKDYPEVICLTELTQLKKIITDNIVIVSGPGTSDIDVHDSFLNLLTNHKNTSVLDASMIQSIKYKKFLHPPIITPHEGEASKLLEIPSKKITNNRSKIAIQISQKFNCITVLKGLNTIICDGKDIYKCMHGSTNLAKAGTGDVLAGLIGSFLSQGLNPINSCKTAVGLHGYCGDLFKDRNFSAYELVNKIAQERFSLSPHN</sequence>
<proteinExistence type="inferred from homology"/>
<comment type="subunit">
    <text evidence="6">Homotetramer.</text>
</comment>
<dbReference type="Proteomes" id="UP000315825">
    <property type="component" value="Unassembled WGS sequence"/>
</dbReference>
<dbReference type="GO" id="GO:0005524">
    <property type="term" value="F:ATP binding"/>
    <property type="evidence" value="ECO:0007669"/>
    <property type="project" value="UniProtKB-KW"/>
</dbReference>
<dbReference type="EMBL" id="SHBE01000002">
    <property type="protein sequence ID" value="RZO26889.1"/>
    <property type="molecule type" value="Genomic_DNA"/>
</dbReference>
<evidence type="ECO:0000256" key="1">
    <source>
        <dbReference type="ARBA" id="ARBA00022741"/>
    </source>
</evidence>
<evidence type="ECO:0000256" key="5">
    <source>
        <dbReference type="ARBA" id="ARBA00023239"/>
    </source>
</evidence>
<comment type="caution">
    <text evidence="8">The sequence shown here is derived from an EMBL/GenBank/DDBJ whole genome shotgun (WGS) entry which is preliminary data.</text>
</comment>
<comment type="catalytic activity">
    <reaction evidence="6">
        <text>(6S)-NADPHX + ADP = AMP + phosphate + NADPH + H(+)</text>
        <dbReference type="Rhea" id="RHEA:32235"/>
        <dbReference type="ChEBI" id="CHEBI:15378"/>
        <dbReference type="ChEBI" id="CHEBI:43474"/>
        <dbReference type="ChEBI" id="CHEBI:57783"/>
        <dbReference type="ChEBI" id="CHEBI:64076"/>
        <dbReference type="ChEBI" id="CHEBI:456215"/>
        <dbReference type="ChEBI" id="CHEBI:456216"/>
        <dbReference type="EC" id="4.2.1.136"/>
    </reaction>
</comment>
<feature type="domain" description="YjeF C-terminal" evidence="7">
    <location>
        <begin position="10"/>
        <end position="270"/>
    </location>
</feature>
<feature type="binding site" evidence="6">
    <location>
        <begin position="186"/>
        <end position="190"/>
    </location>
    <ligand>
        <name>AMP</name>
        <dbReference type="ChEBI" id="CHEBI:456215"/>
    </ligand>
</feature>
<dbReference type="InterPro" id="IPR000631">
    <property type="entry name" value="CARKD"/>
</dbReference>
<dbReference type="SUPFAM" id="SSF53613">
    <property type="entry name" value="Ribokinase-like"/>
    <property type="match status" value="1"/>
</dbReference>
<dbReference type="NCBIfam" id="TIGR00196">
    <property type="entry name" value="yjeF_cterm"/>
    <property type="match status" value="1"/>
</dbReference>
<comment type="function">
    <text evidence="6">Catalyzes the dehydration of the S-form of NAD(P)HX at the expense of ADP, which is converted to AMP. Together with NAD(P)HX epimerase, which catalyzes the epimerization of the S- and R-forms, the enzyme allows the repair of both epimers of NAD(P)HX, a damaged form of NAD(P)H that is a result of enzymatic or heat-dependent hydration.</text>
</comment>
<evidence type="ECO:0000313" key="8">
    <source>
        <dbReference type="EMBL" id="RZO26889.1"/>
    </source>
</evidence>
<dbReference type="Pfam" id="PF01256">
    <property type="entry name" value="Carb_kinase"/>
    <property type="match status" value="1"/>
</dbReference>
<dbReference type="PANTHER" id="PTHR12592">
    <property type="entry name" value="ATP-DEPENDENT (S)-NAD(P)H-HYDRATE DEHYDRATASE FAMILY MEMBER"/>
    <property type="match status" value="1"/>
</dbReference>
<dbReference type="Gene3D" id="3.40.1190.20">
    <property type="match status" value="1"/>
</dbReference>
<feature type="binding site" evidence="6">
    <location>
        <position position="149"/>
    </location>
    <ligand>
        <name>(6S)-NADPHX</name>
        <dbReference type="ChEBI" id="CHEBI:64076"/>
    </ligand>
</feature>
<accession>A0A520N0A2</accession>
<evidence type="ECO:0000256" key="6">
    <source>
        <dbReference type="HAMAP-Rule" id="MF_01965"/>
    </source>
</evidence>
<keyword evidence="5 6" id="KW-0456">Lyase</keyword>
<reference evidence="8 9" key="1">
    <citation type="submission" date="2019-02" db="EMBL/GenBank/DDBJ databases">
        <title>Prokaryotic population dynamics and viral predation in marine succession experiment using metagenomics: the confinement effect.</title>
        <authorList>
            <person name="Haro-Moreno J.M."/>
            <person name="Rodriguez-Valera F."/>
            <person name="Lopez-Perez M."/>
        </authorList>
    </citation>
    <scope>NUCLEOTIDE SEQUENCE [LARGE SCALE GENOMIC DNA]</scope>
    <source>
        <strain evidence="8">MED-G159</strain>
    </source>
</reference>
<feature type="binding site" evidence="6">
    <location>
        <position position="45"/>
    </location>
    <ligand>
        <name>(6S)-NADPHX</name>
        <dbReference type="ChEBI" id="CHEBI:64076"/>
    </ligand>
</feature>
<dbReference type="EC" id="4.2.1.136" evidence="6"/>
<keyword evidence="3 6" id="KW-0521">NADP</keyword>
<dbReference type="GO" id="GO:0052855">
    <property type="term" value="F:ADP-dependent NAD(P)H-hydrate dehydratase activity"/>
    <property type="evidence" value="ECO:0007669"/>
    <property type="project" value="UniProtKB-UniRule"/>
</dbReference>
<dbReference type="CDD" id="cd01171">
    <property type="entry name" value="YXKO-related"/>
    <property type="match status" value="1"/>
</dbReference>
<protein>
    <recommendedName>
        <fullName evidence="6">ADP-dependent (S)-NAD(P)H-hydrate dehydratase</fullName>
        <ecNumber evidence="6">4.2.1.136</ecNumber>
    </recommendedName>
    <alternativeName>
        <fullName evidence="6">ADP-dependent NAD(P)HX dehydratase</fullName>
    </alternativeName>
</protein>
<feature type="binding site" evidence="6">
    <location>
        <position position="214"/>
    </location>
    <ligand>
        <name>AMP</name>
        <dbReference type="ChEBI" id="CHEBI:456215"/>
    </ligand>
</feature>
<evidence type="ECO:0000256" key="2">
    <source>
        <dbReference type="ARBA" id="ARBA00022840"/>
    </source>
</evidence>
<dbReference type="GO" id="GO:0046496">
    <property type="term" value="P:nicotinamide nucleotide metabolic process"/>
    <property type="evidence" value="ECO:0007669"/>
    <property type="project" value="UniProtKB-UniRule"/>
</dbReference>
<evidence type="ECO:0000256" key="3">
    <source>
        <dbReference type="ARBA" id="ARBA00022857"/>
    </source>
</evidence>